<dbReference type="KEGG" id="mng:MNEG_14297"/>
<dbReference type="PANTHER" id="PTHR13542">
    <property type="entry name" value="LSM12 HOMOLOG"/>
    <property type="match status" value="1"/>
</dbReference>
<dbReference type="InterPro" id="IPR047574">
    <property type="entry name" value="AD"/>
</dbReference>
<dbReference type="STRING" id="145388.A0A0D2KD27"/>
<dbReference type="InterPro" id="IPR019181">
    <property type="entry name" value="LSM12_ABD"/>
</dbReference>
<protein>
    <recommendedName>
        <fullName evidence="1">AD domain-containing protein</fullName>
    </recommendedName>
</protein>
<proteinExistence type="predicted"/>
<accession>A0A0D2KD27</accession>
<dbReference type="OrthoDB" id="534914at2759"/>
<evidence type="ECO:0000259" key="1">
    <source>
        <dbReference type="PROSITE" id="PS52001"/>
    </source>
</evidence>
<dbReference type="Pfam" id="PF09793">
    <property type="entry name" value="AD"/>
    <property type="match status" value="1"/>
</dbReference>
<dbReference type="GeneID" id="25731845"/>
<gene>
    <name evidence="2" type="ORF">MNEG_14297</name>
</gene>
<evidence type="ECO:0000313" key="2">
    <source>
        <dbReference type="EMBL" id="KIY93663.1"/>
    </source>
</evidence>
<name>A0A0D2KD27_9CHLO</name>
<dbReference type="EMBL" id="KK104605">
    <property type="protein sequence ID" value="KIY93663.1"/>
    <property type="molecule type" value="Genomic_DNA"/>
</dbReference>
<dbReference type="InterPro" id="IPR039683">
    <property type="entry name" value="Lsm12-like"/>
</dbReference>
<feature type="domain" description="AD" evidence="1">
    <location>
        <begin position="1"/>
        <end position="85"/>
    </location>
</feature>
<keyword evidence="3" id="KW-1185">Reference proteome</keyword>
<dbReference type="SMART" id="SM00995">
    <property type="entry name" value="AD"/>
    <property type="match status" value="1"/>
</dbReference>
<dbReference type="RefSeq" id="XP_013892683.1">
    <property type="nucleotide sequence ID" value="XM_014037229.1"/>
</dbReference>
<sequence>MLAFPVQAEADLAKVGVGVTKEAQSIFDALSKTLPCVWQGRTILVMDVVTVPPPYTPSSCAAKAGETGALERIKRVLTAERQRLGLAV</sequence>
<evidence type="ECO:0000313" key="3">
    <source>
        <dbReference type="Proteomes" id="UP000054498"/>
    </source>
</evidence>
<reference evidence="2 3" key="1">
    <citation type="journal article" date="2013" name="BMC Genomics">
        <title>Reconstruction of the lipid metabolism for the microalga Monoraphidium neglectum from its genome sequence reveals characteristics suitable for biofuel production.</title>
        <authorList>
            <person name="Bogen C."/>
            <person name="Al-Dilaimi A."/>
            <person name="Albersmeier A."/>
            <person name="Wichmann J."/>
            <person name="Grundmann M."/>
            <person name="Rupp O."/>
            <person name="Lauersen K.J."/>
            <person name="Blifernez-Klassen O."/>
            <person name="Kalinowski J."/>
            <person name="Goesmann A."/>
            <person name="Mussgnug J.H."/>
            <person name="Kruse O."/>
        </authorList>
    </citation>
    <scope>NUCLEOTIDE SEQUENCE [LARGE SCALE GENOMIC DNA]</scope>
    <source>
        <strain evidence="2 3">SAG 48.87</strain>
    </source>
</reference>
<dbReference type="PROSITE" id="PS52001">
    <property type="entry name" value="AD"/>
    <property type="match status" value="1"/>
</dbReference>
<dbReference type="Proteomes" id="UP000054498">
    <property type="component" value="Unassembled WGS sequence"/>
</dbReference>
<dbReference type="AlphaFoldDB" id="A0A0D2KD27"/>
<organism evidence="2 3">
    <name type="scientific">Monoraphidium neglectum</name>
    <dbReference type="NCBI Taxonomy" id="145388"/>
    <lineage>
        <taxon>Eukaryota</taxon>
        <taxon>Viridiplantae</taxon>
        <taxon>Chlorophyta</taxon>
        <taxon>core chlorophytes</taxon>
        <taxon>Chlorophyceae</taxon>
        <taxon>CS clade</taxon>
        <taxon>Sphaeropleales</taxon>
        <taxon>Selenastraceae</taxon>
        <taxon>Monoraphidium</taxon>
    </lineage>
</organism>